<dbReference type="PATRIC" id="fig|1333857.3.peg.2629"/>
<dbReference type="RefSeq" id="WP_021200575.1">
    <property type="nucleotide sequence ID" value="NZ_ATAO01000206.1"/>
</dbReference>
<sequence length="133" mass="15062">MPSDVVAVTDRAFARIAPKWWPGNSGAVLVIPRTHVENIYDLSPEDGFAVWDLTQRVAIGIRSSYGCEGTSIRQHNEPAGDQDVWHLHVHVFPRFPDDRLYQRHGDAEWVDPGRRETFASRLRAVLGMPFALD</sequence>
<dbReference type="GO" id="GO:0009117">
    <property type="term" value="P:nucleotide metabolic process"/>
    <property type="evidence" value="ECO:0007669"/>
    <property type="project" value="TreeGrafter"/>
</dbReference>
<evidence type="ECO:0000259" key="4">
    <source>
        <dbReference type="PROSITE" id="PS51084"/>
    </source>
</evidence>
<dbReference type="GO" id="GO:0003824">
    <property type="term" value="F:catalytic activity"/>
    <property type="evidence" value="ECO:0007669"/>
    <property type="project" value="InterPro"/>
</dbReference>
<dbReference type="AlphaFoldDB" id="T5KG96"/>
<dbReference type="Proteomes" id="UP000016033">
    <property type="component" value="Unassembled WGS sequence"/>
</dbReference>
<feature type="short sequence motif" description="Histidine triad motif" evidence="2 3">
    <location>
        <begin position="86"/>
        <end position="90"/>
    </location>
</feature>
<feature type="domain" description="HIT" evidence="4">
    <location>
        <begin position="1"/>
        <end position="101"/>
    </location>
</feature>
<accession>T5KG96</accession>
<organism evidence="5 6">
    <name type="scientific">Microbacterium maritypicum MF109</name>
    <dbReference type="NCBI Taxonomy" id="1333857"/>
    <lineage>
        <taxon>Bacteria</taxon>
        <taxon>Bacillati</taxon>
        <taxon>Actinomycetota</taxon>
        <taxon>Actinomycetes</taxon>
        <taxon>Micrococcales</taxon>
        <taxon>Microbacteriaceae</taxon>
        <taxon>Microbacterium</taxon>
    </lineage>
</organism>
<dbReference type="Pfam" id="PF01230">
    <property type="entry name" value="HIT"/>
    <property type="match status" value="1"/>
</dbReference>
<dbReference type="PROSITE" id="PS51084">
    <property type="entry name" value="HIT_2"/>
    <property type="match status" value="1"/>
</dbReference>
<evidence type="ECO:0000256" key="1">
    <source>
        <dbReference type="PIRSR" id="PIRSR601310-1"/>
    </source>
</evidence>
<dbReference type="EMBL" id="ATAO01000206">
    <property type="protein sequence ID" value="EQM74479.1"/>
    <property type="molecule type" value="Genomic_DNA"/>
</dbReference>
<evidence type="ECO:0000256" key="2">
    <source>
        <dbReference type="PIRSR" id="PIRSR601310-3"/>
    </source>
</evidence>
<dbReference type="InterPro" id="IPR011146">
    <property type="entry name" value="HIT-like"/>
</dbReference>
<evidence type="ECO:0000256" key="3">
    <source>
        <dbReference type="PROSITE-ProRule" id="PRU00464"/>
    </source>
</evidence>
<dbReference type="InterPro" id="IPR036265">
    <property type="entry name" value="HIT-like_sf"/>
</dbReference>
<name>T5KG96_MICMQ</name>
<comment type="caution">
    <text evidence="5">The sequence shown here is derived from an EMBL/GenBank/DDBJ whole genome shotgun (WGS) entry which is preliminary data.</text>
</comment>
<feature type="active site" description="Tele-AMP-histidine intermediate" evidence="1">
    <location>
        <position position="88"/>
    </location>
</feature>
<proteinExistence type="predicted"/>
<evidence type="ECO:0000313" key="5">
    <source>
        <dbReference type="EMBL" id="EQM74479.1"/>
    </source>
</evidence>
<dbReference type="SUPFAM" id="SSF54197">
    <property type="entry name" value="HIT-like"/>
    <property type="match status" value="1"/>
</dbReference>
<dbReference type="PANTHER" id="PTHR46648:SF1">
    <property type="entry name" value="ADENOSINE 5'-MONOPHOSPHORAMIDASE HNT1"/>
    <property type="match status" value="1"/>
</dbReference>
<gene>
    <name evidence="5" type="ORF">L687_03215</name>
</gene>
<dbReference type="InterPro" id="IPR001310">
    <property type="entry name" value="Histidine_triad_HIT"/>
</dbReference>
<evidence type="ECO:0000313" key="6">
    <source>
        <dbReference type="Proteomes" id="UP000016033"/>
    </source>
</evidence>
<reference evidence="5 6" key="1">
    <citation type="journal article" date="2013" name="Genome Announc.">
        <title>Whole-genome sequences of five oyster-associated bacteria show potential for crude oil hydrocarbon degradation.</title>
        <authorList>
            <person name="Chauhan A."/>
            <person name="Green S."/>
            <person name="Pathak A."/>
            <person name="Thomas J."/>
            <person name="Venkatramanan R."/>
        </authorList>
    </citation>
    <scope>NUCLEOTIDE SEQUENCE [LARGE SCALE GENOMIC DNA]</scope>
    <source>
        <strain evidence="5 6">MF109</strain>
    </source>
</reference>
<protein>
    <recommendedName>
        <fullName evidence="4">HIT domain-containing protein</fullName>
    </recommendedName>
</protein>
<dbReference type="Gene3D" id="3.30.428.10">
    <property type="entry name" value="HIT-like"/>
    <property type="match status" value="1"/>
</dbReference>
<dbReference type="PANTHER" id="PTHR46648">
    <property type="entry name" value="HIT FAMILY PROTEIN 1"/>
    <property type="match status" value="1"/>
</dbReference>